<feature type="region of interest" description="Disordered" evidence="1">
    <location>
        <begin position="325"/>
        <end position="346"/>
    </location>
</feature>
<organism evidence="2 3">
    <name type="scientific">Actinidia rufa</name>
    <dbReference type="NCBI Taxonomy" id="165716"/>
    <lineage>
        <taxon>Eukaryota</taxon>
        <taxon>Viridiplantae</taxon>
        <taxon>Streptophyta</taxon>
        <taxon>Embryophyta</taxon>
        <taxon>Tracheophyta</taxon>
        <taxon>Spermatophyta</taxon>
        <taxon>Magnoliopsida</taxon>
        <taxon>eudicotyledons</taxon>
        <taxon>Gunneridae</taxon>
        <taxon>Pentapetalae</taxon>
        <taxon>asterids</taxon>
        <taxon>Ericales</taxon>
        <taxon>Actinidiaceae</taxon>
        <taxon>Actinidia</taxon>
    </lineage>
</organism>
<keyword evidence="3" id="KW-1185">Reference proteome</keyword>
<dbReference type="Proteomes" id="UP000585474">
    <property type="component" value="Unassembled WGS sequence"/>
</dbReference>
<feature type="compositionally biased region" description="Polar residues" evidence="1">
    <location>
        <begin position="325"/>
        <end position="337"/>
    </location>
</feature>
<gene>
    <name evidence="2" type="ORF">Acr_00g0024420</name>
</gene>
<accession>A0A7J0DEE9</accession>
<comment type="caution">
    <text evidence="2">The sequence shown here is derived from an EMBL/GenBank/DDBJ whole genome shotgun (WGS) entry which is preliminary data.</text>
</comment>
<proteinExistence type="predicted"/>
<feature type="compositionally biased region" description="Low complexity" evidence="1">
    <location>
        <begin position="205"/>
        <end position="214"/>
    </location>
</feature>
<dbReference type="EMBL" id="BJWL01000172">
    <property type="protein sequence ID" value="GFS32753.1"/>
    <property type="molecule type" value="Genomic_DNA"/>
</dbReference>
<evidence type="ECO:0000313" key="3">
    <source>
        <dbReference type="Proteomes" id="UP000585474"/>
    </source>
</evidence>
<sequence length="394" mass="43243">MGARLKGCGLTSVSWGWGPARGSSSKGGTKGYWGDGQGKPRHVSHHLPLMCLGIPVDRCVSTELRRIDLAELSIERQPDNGACPTLPRSCELDANISWCGEARMIELINAGKLGREYRSVSPTLGNAWQEVAVIRLPHVNSRLARREKLVQEPKHPKESTPLTCCHPTATADPMLNADFNAIPTFRYLSCLPTNFRLREEAKGQSTSSSNNSNSFDLSGTKEEKEEEEEVEQGVGIAIPDNLPTMDHVLISSNDEGPADPELSRVHLALGDEVDHSYVGGEGEDSNSKVNMPHKVKNLMDTAFAIEILIVVLALVPAVLDPTLTSTPIEPSLHSSSHPQKDKGKGLEVDPYRKCKLWEEESSTSDVPWNHCRSLHLDRAPAQSPHRACYRTTIQ</sequence>
<protein>
    <submittedName>
        <fullName evidence="2">Uncharacterized protein</fullName>
    </submittedName>
</protein>
<reference evidence="3" key="1">
    <citation type="submission" date="2019-07" db="EMBL/GenBank/DDBJ databases">
        <title>De Novo Assembly of kiwifruit Actinidia rufa.</title>
        <authorList>
            <person name="Sugita-Konishi S."/>
            <person name="Sato K."/>
            <person name="Mori E."/>
            <person name="Abe Y."/>
            <person name="Kisaki G."/>
            <person name="Hamano K."/>
            <person name="Suezawa K."/>
            <person name="Otani M."/>
            <person name="Fukuda T."/>
            <person name="Manabe T."/>
            <person name="Gomi K."/>
            <person name="Tabuchi M."/>
            <person name="Akimitsu K."/>
            <person name="Kataoka I."/>
        </authorList>
    </citation>
    <scope>NUCLEOTIDE SEQUENCE [LARGE SCALE GENOMIC DNA]</scope>
    <source>
        <strain evidence="3">cv. Fuchu</strain>
    </source>
</reference>
<evidence type="ECO:0000256" key="1">
    <source>
        <dbReference type="SAM" id="MobiDB-lite"/>
    </source>
</evidence>
<evidence type="ECO:0000313" key="2">
    <source>
        <dbReference type="EMBL" id="GFS32753.1"/>
    </source>
</evidence>
<feature type="region of interest" description="Disordered" evidence="1">
    <location>
        <begin position="200"/>
        <end position="232"/>
    </location>
</feature>
<dbReference type="AlphaFoldDB" id="A0A7J0DEE9"/>
<name>A0A7J0DEE9_9ERIC</name>